<name>A0A2A9NQA4_9AGAR</name>
<evidence type="ECO:0000313" key="3">
    <source>
        <dbReference type="Proteomes" id="UP000242287"/>
    </source>
</evidence>
<sequence>MRVSYTGIFVVTASFLSLVMAAPAGGSDDGMRLDRRTLTDREIYNAGSKPDSGSGLDTHRYPIDREICQYRFKGDVTAQWCKKHGDSFIPGNKWKPSQCINITEVKDEDLQELGNGICYTIEAQSHPIKKSKCQYRNKGGVDGTWCKEHGDGYILGNKWQPIKCIDIKKVENEHLRYLDSGICYTQDPPSV</sequence>
<dbReference type="EMBL" id="KZ302004">
    <property type="protein sequence ID" value="PFH50427.1"/>
    <property type="molecule type" value="Genomic_DNA"/>
</dbReference>
<proteinExistence type="predicted"/>
<gene>
    <name evidence="2" type="ORF">AMATHDRAFT_61142</name>
</gene>
<keyword evidence="3" id="KW-1185">Reference proteome</keyword>
<evidence type="ECO:0000313" key="2">
    <source>
        <dbReference type="EMBL" id="PFH50427.1"/>
    </source>
</evidence>
<feature type="chain" id="PRO_5012066534" description="Secreted protein" evidence="1">
    <location>
        <begin position="22"/>
        <end position="191"/>
    </location>
</feature>
<feature type="signal peptide" evidence="1">
    <location>
        <begin position="1"/>
        <end position="21"/>
    </location>
</feature>
<evidence type="ECO:0008006" key="4">
    <source>
        <dbReference type="Google" id="ProtNLM"/>
    </source>
</evidence>
<dbReference type="Proteomes" id="UP000242287">
    <property type="component" value="Unassembled WGS sequence"/>
</dbReference>
<dbReference type="AlphaFoldDB" id="A0A2A9NQA4"/>
<protein>
    <recommendedName>
        <fullName evidence="4">Secreted protein</fullName>
    </recommendedName>
</protein>
<keyword evidence="1" id="KW-0732">Signal</keyword>
<evidence type="ECO:0000256" key="1">
    <source>
        <dbReference type="SAM" id="SignalP"/>
    </source>
</evidence>
<reference evidence="2 3" key="1">
    <citation type="submission" date="2014-02" db="EMBL/GenBank/DDBJ databases">
        <title>Transposable element dynamics among asymbiotic and ectomycorrhizal Amanita fungi.</title>
        <authorList>
            <consortium name="DOE Joint Genome Institute"/>
            <person name="Hess J."/>
            <person name="Skrede I."/>
            <person name="Wolfe B."/>
            <person name="LaButti K."/>
            <person name="Ohm R.A."/>
            <person name="Grigoriev I.V."/>
            <person name="Pringle A."/>
        </authorList>
    </citation>
    <scope>NUCLEOTIDE SEQUENCE [LARGE SCALE GENOMIC DNA]</scope>
    <source>
        <strain evidence="2 3">SKay4041</strain>
    </source>
</reference>
<organism evidence="2 3">
    <name type="scientific">Amanita thiersii Skay4041</name>
    <dbReference type="NCBI Taxonomy" id="703135"/>
    <lineage>
        <taxon>Eukaryota</taxon>
        <taxon>Fungi</taxon>
        <taxon>Dikarya</taxon>
        <taxon>Basidiomycota</taxon>
        <taxon>Agaricomycotina</taxon>
        <taxon>Agaricomycetes</taxon>
        <taxon>Agaricomycetidae</taxon>
        <taxon>Agaricales</taxon>
        <taxon>Pluteineae</taxon>
        <taxon>Amanitaceae</taxon>
        <taxon>Amanita</taxon>
    </lineage>
</organism>
<accession>A0A2A9NQA4</accession>